<dbReference type="EMBL" id="CP000673">
    <property type="protein sequence ID" value="EDK35540.1"/>
    <property type="molecule type" value="Genomic_DNA"/>
</dbReference>
<dbReference type="Proteomes" id="UP000002411">
    <property type="component" value="Chromosome"/>
</dbReference>
<evidence type="ECO:0000313" key="2">
    <source>
        <dbReference type="EMBL" id="EDK35540.1"/>
    </source>
</evidence>
<dbReference type="RefSeq" id="WP_012103871.1">
    <property type="nucleotide sequence ID" value="NC_009706.1"/>
</dbReference>
<dbReference type="eggNOG" id="ENOG50324VB">
    <property type="taxonomic scope" value="Bacteria"/>
</dbReference>
<evidence type="ECO:0000313" key="3">
    <source>
        <dbReference type="Proteomes" id="UP000002411"/>
    </source>
</evidence>
<keyword evidence="1" id="KW-0472">Membrane</keyword>
<reference evidence="2 3" key="1">
    <citation type="journal article" date="2008" name="Proc. Natl. Acad. Sci. U.S.A.">
        <title>The genome of Clostridium kluyveri, a strict anaerobe with unique metabolic features.</title>
        <authorList>
            <person name="Seedorf H."/>
            <person name="Fricke W.F."/>
            <person name="Veith B."/>
            <person name="Brueggemann H."/>
            <person name="Liesegang H."/>
            <person name="Strittmatter A."/>
            <person name="Miethke M."/>
            <person name="Buckel W."/>
            <person name="Hinderberger J."/>
            <person name="Li F."/>
            <person name="Hagemeier C."/>
            <person name="Thauer R.K."/>
            <person name="Gottschalk G."/>
        </authorList>
    </citation>
    <scope>NUCLEOTIDE SEQUENCE [LARGE SCALE GENOMIC DNA]</scope>
    <source>
        <strain evidence="3">ATCC 8527 / DSM 555 / NCIMB 10680</strain>
    </source>
</reference>
<dbReference type="HOGENOM" id="CLU_210169_0_0_9"/>
<keyword evidence="1" id="KW-1133">Transmembrane helix</keyword>
<name>A5N344_CLOK5</name>
<organism evidence="2 3">
    <name type="scientific">Clostridium kluyveri (strain ATCC 8527 / DSM 555 / NBRC 12016 / NCIMB 10680 / K1)</name>
    <dbReference type="NCBI Taxonomy" id="431943"/>
    <lineage>
        <taxon>Bacteria</taxon>
        <taxon>Bacillati</taxon>
        <taxon>Bacillota</taxon>
        <taxon>Clostridia</taxon>
        <taxon>Eubacteriales</taxon>
        <taxon>Clostridiaceae</taxon>
        <taxon>Clostridium</taxon>
    </lineage>
</organism>
<accession>A5N344</accession>
<sequence>MEIDYVTIVVTIINFIVLFSIIIVVYKSMRGFKNFINKNKEMNEKIDVILDKLENKEDN</sequence>
<keyword evidence="1" id="KW-0812">Transmembrane</keyword>
<keyword evidence="3" id="KW-1185">Reference proteome</keyword>
<feature type="transmembrane region" description="Helical" evidence="1">
    <location>
        <begin position="6"/>
        <end position="26"/>
    </location>
</feature>
<proteinExistence type="predicted"/>
<dbReference type="KEGG" id="ckl:CKL_3549"/>
<protein>
    <submittedName>
        <fullName evidence="2">Uncharacterized protein</fullName>
    </submittedName>
</protein>
<gene>
    <name evidence="2" type="ordered locus">CKL_3549</name>
</gene>
<dbReference type="AlphaFoldDB" id="A5N344"/>
<evidence type="ECO:0000256" key="1">
    <source>
        <dbReference type="SAM" id="Phobius"/>
    </source>
</evidence>